<dbReference type="Proteomes" id="UP001200034">
    <property type="component" value="Unassembled WGS sequence"/>
</dbReference>
<dbReference type="PANTHER" id="PTHR12709:SF5">
    <property type="entry name" value="DNA-DIRECTED RNA POLYMERASE I SUBUNIT RPA43"/>
    <property type="match status" value="1"/>
</dbReference>
<accession>A0AAD4K5V9</accession>
<dbReference type="Gene3D" id="2.40.50.1060">
    <property type="match status" value="1"/>
</dbReference>
<evidence type="ECO:0000256" key="5">
    <source>
        <dbReference type="SAM" id="MobiDB-lite"/>
    </source>
</evidence>
<feature type="compositionally biased region" description="Acidic residues" evidence="5">
    <location>
        <begin position="190"/>
        <end position="199"/>
    </location>
</feature>
<dbReference type="GO" id="GO:0005736">
    <property type="term" value="C:RNA polymerase I complex"/>
    <property type="evidence" value="ECO:0007669"/>
    <property type="project" value="TreeGrafter"/>
</dbReference>
<feature type="compositionally biased region" description="Basic residues" evidence="5">
    <location>
        <begin position="236"/>
        <end position="245"/>
    </location>
</feature>
<evidence type="ECO:0000256" key="3">
    <source>
        <dbReference type="ARBA" id="ARBA00023163"/>
    </source>
</evidence>
<evidence type="ECO:0000256" key="4">
    <source>
        <dbReference type="ARBA" id="ARBA00023242"/>
    </source>
</evidence>
<dbReference type="InterPro" id="IPR036898">
    <property type="entry name" value="RNA_pol_Rpb7-like_N_sf"/>
</dbReference>
<feature type="region of interest" description="Disordered" evidence="5">
    <location>
        <begin position="225"/>
        <end position="270"/>
    </location>
</feature>
<evidence type="ECO:0008006" key="8">
    <source>
        <dbReference type="Google" id="ProtNLM"/>
    </source>
</evidence>
<dbReference type="AlphaFoldDB" id="A0AAD4K5V9"/>
<keyword evidence="3" id="KW-0804">Transcription</keyword>
<dbReference type="EMBL" id="JAJJHW010001127">
    <property type="protein sequence ID" value="KAH8378079.1"/>
    <property type="molecule type" value="Genomic_DNA"/>
</dbReference>
<evidence type="ECO:0000256" key="1">
    <source>
        <dbReference type="ARBA" id="ARBA00004123"/>
    </source>
</evidence>
<dbReference type="PANTHER" id="PTHR12709">
    <property type="entry name" value="DNA-DIRECTED RNA POLYMERASE II, III"/>
    <property type="match status" value="1"/>
</dbReference>
<keyword evidence="2" id="KW-0240">DNA-directed RNA polymerase</keyword>
<sequence>MAKILQKYIKFSTKELEQYAANPESCVLCVKTDLHLSMGPYGMANFKHALHELLIRTKVGIYDANLHGIVLGIKNIKVLGQTAGLRADDPTLHLLINADFYVLRPKAGAVLHGVVRHISKHQISAIIYRVFNTTIRFTNKKQSRDGIVMDQEIKFRIKDFNISNVMPYIEGELLLDEIEPQNKSIKFEDNAEEEEEEEDQKTPFANGNENGVHVELDALVELIKAEPNITPESSPKKKKSEKRKKALETEEEDSVVRKVKKSKKIKVEPV</sequence>
<protein>
    <recommendedName>
        <fullName evidence="8">DNA-directed RNA polymerase I subunit RPA43</fullName>
    </recommendedName>
</protein>
<reference evidence="6" key="1">
    <citation type="journal article" date="2021" name="Mol. Ecol. Resour.">
        <title>Phylogenomic analyses of the genus Drosophila reveals genomic signals of climate adaptation.</title>
        <authorList>
            <person name="Li F."/>
            <person name="Rane R.V."/>
            <person name="Luria V."/>
            <person name="Xiong Z."/>
            <person name="Chen J."/>
            <person name="Li Z."/>
            <person name="Catullo R.A."/>
            <person name="Griffin P.C."/>
            <person name="Schiffer M."/>
            <person name="Pearce S."/>
            <person name="Lee S.F."/>
            <person name="McElroy K."/>
            <person name="Stocker A."/>
            <person name="Shirriffs J."/>
            <person name="Cockerell F."/>
            <person name="Coppin C."/>
            <person name="Sgro C.M."/>
            <person name="Karger A."/>
            <person name="Cain J.W."/>
            <person name="Weber J.A."/>
            <person name="Santpere G."/>
            <person name="Kirschner M.W."/>
            <person name="Hoffmann A.A."/>
            <person name="Oakeshott J.G."/>
            <person name="Zhang G."/>
        </authorList>
    </citation>
    <scope>NUCLEOTIDE SEQUENCE</scope>
    <source>
        <strain evidence="6">BGI-SZ-2011g</strain>
    </source>
</reference>
<gene>
    <name evidence="6" type="ORF">KR093_009072</name>
</gene>
<feature type="region of interest" description="Disordered" evidence="5">
    <location>
        <begin position="188"/>
        <end position="210"/>
    </location>
</feature>
<proteinExistence type="predicted"/>
<evidence type="ECO:0000313" key="6">
    <source>
        <dbReference type="EMBL" id="KAH8378079.1"/>
    </source>
</evidence>
<dbReference type="GO" id="GO:0006352">
    <property type="term" value="P:DNA-templated transcription initiation"/>
    <property type="evidence" value="ECO:0007669"/>
    <property type="project" value="InterPro"/>
</dbReference>
<organism evidence="6 7">
    <name type="scientific">Drosophila rubida</name>
    <dbReference type="NCBI Taxonomy" id="30044"/>
    <lineage>
        <taxon>Eukaryota</taxon>
        <taxon>Metazoa</taxon>
        <taxon>Ecdysozoa</taxon>
        <taxon>Arthropoda</taxon>
        <taxon>Hexapoda</taxon>
        <taxon>Insecta</taxon>
        <taxon>Pterygota</taxon>
        <taxon>Neoptera</taxon>
        <taxon>Endopterygota</taxon>
        <taxon>Diptera</taxon>
        <taxon>Brachycera</taxon>
        <taxon>Muscomorpha</taxon>
        <taxon>Ephydroidea</taxon>
        <taxon>Drosophilidae</taxon>
        <taxon>Drosophila</taxon>
    </lineage>
</organism>
<keyword evidence="7" id="KW-1185">Reference proteome</keyword>
<keyword evidence="4" id="KW-0539">Nucleus</keyword>
<evidence type="ECO:0000256" key="2">
    <source>
        <dbReference type="ARBA" id="ARBA00022478"/>
    </source>
</evidence>
<dbReference type="GO" id="GO:0006362">
    <property type="term" value="P:transcription elongation by RNA polymerase I"/>
    <property type="evidence" value="ECO:0007669"/>
    <property type="project" value="TreeGrafter"/>
</dbReference>
<dbReference type="Gene3D" id="3.30.1490.120">
    <property type="entry name" value="RNA polymerase Rpb7-like, N-terminal domain"/>
    <property type="match status" value="1"/>
</dbReference>
<comment type="subcellular location">
    <subcellularLocation>
        <location evidence="1">Nucleus</location>
    </subcellularLocation>
</comment>
<comment type="caution">
    <text evidence="6">The sequence shown here is derived from an EMBL/GenBank/DDBJ whole genome shotgun (WGS) entry which is preliminary data.</text>
</comment>
<dbReference type="InterPro" id="IPR045113">
    <property type="entry name" value="Rpb7-like"/>
</dbReference>
<evidence type="ECO:0000313" key="7">
    <source>
        <dbReference type="Proteomes" id="UP001200034"/>
    </source>
</evidence>
<name>A0AAD4K5V9_9MUSC</name>